<gene>
    <name evidence="1" type="ORF">ACI1P1_11490</name>
</gene>
<evidence type="ECO:0000313" key="1">
    <source>
        <dbReference type="EMBL" id="MFM9328916.1"/>
    </source>
</evidence>
<name>A0ACC7NXX1_9BACL</name>
<keyword evidence="2" id="KW-1185">Reference proteome</keyword>
<organism evidence="1 2">
    <name type="scientific">Paenibacillus mesotrionivorans</name>
    <dbReference type="NCBI Taxonomy" id="3160968"/>
    <lineage>
        <taxon>Bacteria</taxon>
        <taxon>Bacillati</taxon>
        <taxon>Bacillota</taxon>
        <taxon>Bacilli</taxon>
        <taxon>Bacillales</taxon>
        <taxon>Paenibacillaceae</taxon>
        <taxon>Paenibacillus</taxon>
    </lineage>
</organism>
<sequence>MLKAAKPFASMLVGCLVVFFIFQVLVSGGTLNDVAETTLILICINIILTVSLNLINGFTGQFSLGHAGFMSIGAYTSAILTLDFDWAFPLAIVAGGTVAALFGLLIGLPTLRLKGDYLAIATLGLGEIIRIALLNTEYVGGASGLSGIPAKTTWGWVFLFTVITIIVIQNFVRSTHGRACIAIRENEIAAESMGINTTIYKVIAFVIGSFFAGVGGALYAHKFYVINPTSFNFLKSFEILVMVVLGGLGSTTGAIVGAVALTMIFTLLQDYPELRMIIYSLALIIMMIFRPGGMMGNKEFNYKFITKWFRKKGANVHDGDITSAS</sequence>
<comment type="caution">
    <text evidence="1">The sequence shown here is derived from an EMBL/GenBank/DDBJ whole genome shotgun (WGS) entry which is preliminary data.</text>
</comment>
<proteinExistence type="predicted"/>
<evidence type="ECO:0000313" key="2">
    <source>
        <dbReference type="Proteomes" id="UP001631969"/>
    </source>
</evidence>
<dbReference type="Proteomes" id="UP001631969">
    <property type="component" value="Unassembled WGS sequence"/>
</dbReference>
<accession>A0ACC7NXX1</accession>
<protein>
    <submittedName>
        <fullName evidence="1">Branched-chain amino acid ABC transporter permease</fullName>
    </submittedName>
</protein>
<reference evidence="1" key="1">
    <citation type="submission" date="2024-12" db="EMBL/GenBank/DDBJ databases">
        <authorList>
            <person name="Wu N."/>
        </authorList>
    </citation>
    <scope>NUCLEOTIDE SEQUENCE</scope>
    <source>
        <strain evidence="1">P15</strain>
    </source>
</reference>
<dbReference type="EMBL" id="JBJURJ010000006">
    <property type="protein sequence ID" value="MFM9328916.1"/>
    <property type="molecule type" value="Genomic_DNA"/>
</dbReference>